<gene>
    <name evidence="3" type="ORF">UFOPK2766_00792</name>
</gene>
<protein>
    <submittedName>
        <fullName evidence="3">Unannotated protein</fullName>
    </submittedName>
</protein>
<feature type="region of interest" description="Disordered" evidence="1">
    <location>
        <begin position="215"/>
        <end position="245"/>
    </location>
</feature>
<dbReference type="PANTHER" id="PTHR36304:SF4">
    <property type="entry name" value="DUF4388 DOMAIN-CONTAINING PROTEIN"/>
    <property type="match status" value="1"/>
</dbReference>
<name>A0A6J6SR92_9ZZZZ</name>
<dbReference type="EMBL" id="CAEZYU010000027">
    <property type="protein sequence ID" value="CAB4737412.1"/>
    <property type="molecule type" value="Genomic_DNA"/>
</dbReference>
<dbReference type="InterPro" id="IPR025497">
    <property type="entry name" value="PatA-like_N"/>
</dbReference>
<feature type="compositionally biased region" description="Basic and acidic residues" evidence="1">
    <location>
        <begin position="222"/>
        <end position="234"/>
    </location>
</feature>
<sequence>MPLQGTIDSFPLADVLTLLDSTSRVGRLSVTGDRVSGWVEMAGGQLIAGQLLGSSEVSARSALLELLRCQGGEFEFLSLQESELSSGTNATESLAACLTESALRLERWVEVEKVLPSTHHQIRLVAQLPSAEIVVDSFRWSLLVAVRGSSAVSEILLRVDADELDVCSALTDLVAEGLAEVVNPAECAEAPQLEVETYEPAPTAFPEQFPEHFPIDDLVGLSDHDPSDPWHRVTEIPSSGSIDASYEPAELGTAAAAWDDLVFPSQQNEQQESTSDEQLRRSESPTATDEDVFRQMSTLSPQAAEAIAAALSASPALDEPSAEASSGAANSIVDVELATTDPEQGHLGADTLTQGYDSVEDRADLALDADVDDPLGPISFIGSF</sequence>
<feature type="region of interest" description="Disordered" evidence="1">
    <location>
        <begin position="266"/>
        <end position="291"/>
    </location>
</feature>
<evidence type="ECO:0000259" key="2">
    <source>
        <dbReference type="Pfam" id="PF14332"/>
    </source>
</evidence>
<organism evidence="3">
    <name type="scientific">freshwater metagenome</name>
    <dbReference type="NCBI Taxonomy" id="449393"/>
    <lineage>
        <taxon>unclassified sequences</taxon>
        <taxon>metagenomes</taxon>
        <taxon>ecological metagenomes</taxon>
    </lineage>
</organism>
<proteinExistence type="predicted"/>
<dbReference type="PANTHER" id="PTHR36304">
    <property type="entry name" value="DOMAIN GTPASE-ACTIVATING PROTEIN, PUTATIVE-RELATED-RELATED"/>
    <property type="match status" value="1"/>
</dbReference>
<feature type="domain" description="PatA-like N-terminal" evidence="2">
    <location>
        <begin position="4"/>
        <end position="108"/>
    </location>
</feature>
<evidence type="ECO:0000256" key="1">
    <source>
        <dbReference type="SAM" id="MobiDB-lite"/>
    </source>
</evidence>
<evidence type="ECO:0000313" key="3">
    <source>
        <dbReference type="EMBL" id="CAB4737412.1"/>
    </source>
</evidence>
<dbReference type="Pfam" id="PF14332">
    <property type="entry name" value="DUF4388"/>
    <property type="match status" value="1"/>
</dbReference>
<accession>A0A6J6SR92</accession>
<reference evidence="3" key="1">
    <citation type="submission" date="2020-05" db="EMBL/GenBank/DDBJ databases">
        <authorList>
            <person name="Chiriac C."/>
            <person name="Salcher M."/>
            <person name="Ghai R."/>
            <person name="Kavagutti S V."/>
        </authorList>
    </citation>
    <scope>NUCLEOTIDE SEQUENCE</scope>
</reference>
<dbReference type="AlphaFoldDB" id="A0A6J6SR92"/>